<comment type="caution">
    <text evidence="1">The sequence shown here is derived from an EMBL/GenBank/DDBJ whole genome shotgun (WGS) entry which is preliminary data.</text>
</comment>
<keyword evidence="2" id="KW-1185">Reference proteome</keyword>
<proteinExistence type="predicted"/>
<sequence length="93" mass="10770">MSWCYATMKTDELWDLTNSLVLRNHFMPNSGGYWKVYILSRLMVLKEFNVKPIVLKLSTLSILQKPPIAPLFLSDPYQTFSQDMVCGIYFSAL</sequence>
<protein>
    <submittedName>
        <fullName evidence="1">Uncharacterized protein</fullName>
    </submittedName>
</protein>
<evidence type="ECO:0000313" key="2">
    <source>
        <dbReference type="Proteomes" id="UP001472677"/>
    </source>
</evidence>
<name>A0ABR2CQU2_9ROSI</name>
<evidence type="ECO:0000313" key="1">
    <source>
        <dbReference type="EMBL" id="KAK8521407.1"/>
    </source>
</evidence>
<gene>
    <name evidence="1" type="ORF">V6N12_005314</name>
</gene>
<accession>A0ABR2CQU2</accession>
<dbReference type="EMBL" id="JBBPBM010000048">
    <property type="protein sequence ID" value="KAK8521407.1"/>
    <property type="molecule type" value="Genomic_DNA"/>
</dbReference>
<dbReference type="Proteomes" id="UP001472677">
    <property type="component" value="Unassembled WGS sequence"/>
</dbReference>
<organism evidence="1 2">
    <name type="scientific">Hibiscus sabdariffa</name>
    <name type="common">roselle</name>
    <dbReference type="NCBI Taxonomy" id="183260"/>
    <lineage>
        <taxon>Eukaryota</taxon>
        <taxon>Viridiplantae</taxon>
        <taxon>Streptophyta</taxon>
        <taxon>Embryophyta</taxon>
        <taxon>Tracheophyta</taxon>
        <taxon>Spermatophyta</taxon>
        <taxon>Magnoliopsida</taxon>
        <taxon>eudicotyledons</taxon>
        <taxon>Gunneridae</taxon>
        <taxon>Pentapetalae</taxon>
        <taxon>rosids</taxon>
        <taxon>malvids</taxon>
        <taxon>Malvales</taxon>
        <taxon>Malvaceae</taxon>
        <taxon>Malvoideae</taxon>
        <taxon>Hibiscus</taxon>
    </lineage>
</organism>
<reference evidence="1 2" key="1">
    <citation type="journal article" date="2024" name="G3 (Bethesda)">
        <title>Genome assembly of Hibiscus sabdariffa L. provides insights into metabolisms of medicinal natural products.</title>
        <authorList>
            <person name="Kim T."/>
        </authorList>
    </citation>
    <scope>NUCLEOTIDE SEQUENCE [LARGE SCALE GENOMIC DNA]</scope>
    <source>
        <strain evidence="1">TK-2024</strain>
        <tissue evidence="1">Old leaves</tissue>
    </source>
</reference>